<protein>
    <submittedName>
        <fullName evidence="1">Uncharacterized protein</fullName>
    </submittedName>
</protein>
<evidence type="ECO:0000313" key="2">
    <source>
        <dbReference type="Proteomes" id="UP000830768"/>
    </source>
</evidence>
<dbReference type="EMBL" id="CP090033">
    <property type="protein sequence ID" value="UPK95000.1"/>
    <property type="molecule type" value="Genomic_DNA"/>
</dbReference>
<evidence type="ECO:0000313" key="1">
    <source>
        <dbReference type="EMBL" id="UPK95000.1"/>
    </source>
</evidence>
<gene>
    <name evidence="1" type="ORF">LCI18_005935</name>
</gene>
<accession>A0ACD3Z1C1</accession>
<proteinExistence type="predicted"/>
<sequence>MSSPPLARPIKSAIVLGCSALKIIMKRAKKCLNFDYEEASWNMEVLHRLLHGMFRQPKSAVPEPFDFMLWYVRLGKRWLIYAFLMTPVSMSERFARSTITQTVNHTEYSALQLSPIVLSIETKRPGKDLDVAQKFLRSAVEVVARSRQPEGASEEAIADAVEGLLTELGFLPGVIIQGHHWYFDGTNVTAHRTILWTEQEFGSTQSMLKMYQIVAGLRRLSKWAQDVYVPWYRKHVLGGRTLN</sequence>
<dbReference type="Proteomes" id="UP000830768">
    <property type="component" value="Chromosome 4"/>
</dbReference>
<keyword evidence="2" id="KW-1185">Reference proteome</keyword>
<name>A0ACD3Z1C1_FUSSC</name>
<reference evidence="1" key="1">
    <citation type="submission" date="2021-11" db="EMBL/GenBank/DDBJ databases">
        <title>Fusarium solani-melongenae Genome sequencing and assembly.</title>
        <authorList>
            <person name="Xie S."/>
            <person name="Huang L."/>
            <person name="Zhang X."/>
        </authorList>
    </citation>
    <scope>NUCLEOTIDE SEQUENCE</scope>
    <source>
        <strain evidence="1">CRI 24-3</strain>
    </source>
</reference>
<organism evidence="1 2">
    <name type="scientific">Fusarium solani subsp. cucurbitae</name>
    <name type="common">Neocosmosporum cucurbitae</name>
    <dbReference type="NCBI Taxonomy" id="2747967"/>
    <lineage>
        <taxon>Eukaryota</taxon>
        <taxon>Fungi</taxon>
        <taxon>Dikarya</taxon>
        <taxon>Ascomycota</taxon>
        <taxon>Pezizomycotina</taxon>
        <taxon>Sordariomycetes</taxon>
        <taxon>Hypocreomycetidae</taxon>
        <taxon>Hypocreales</taxon>
        <taxon>Nectriaceae</taxon>
        <taxon>Fusarium</taxon>
        <taxon>Fusarium solani species complex</taxon>
    </lineage>
</organism>